<evidence type="ECO:0000313" key="2">
    <source>
        <dbReference type="Proteomes" id="UP000215148"/>
    </source>
</evidence>
<name>A0A223MY63_9VIBR</name>
<dbReference type="Proteomes" id="UP000215148">
    <property type="component" value="Chromosome 1"/>
</dbReference>
<sequence length="210" mass="24903">MAFVFEVHSLHSNGIQKLYFIQPITVEVMNEDKFTNVYRLPGSLQIRIATWQQTFKGTSDLVLHQVLTARNNQYKQADFWPKGWCVNLFDESDISITQHGTYIQTSMRTMIDRKISYKRVYLSRLPLEKAEPALLRFKKEWIRNYNNVAQEYNKRKKKEFMAFAREEVETLYPAIPKEPFDKALWNRLVVSIVGHANKFNNPYFVKHADF</sequence>
<protein>
    <submittedName>
        <fullName evidence="1">Uncharacterized protein</fullName>
    </submittedName>
</protein>
<dbReference type="AlphaFoldDB" id="A0A223MY63"/>
<dbReference type="EMBL" id="CP022741">
    <property type="protein sequence ID" value="ASU22297.1"/>
    <property type="molecule type" value="Genomic_DNA"/>
</dbReference>
<organism evidence="1 2">
    <name type="scientific">Vibrio qinghaiensis</name>
    <dbReference type="NCBI Taxonomy" id="2025808"/>
    <lineage>
        <taxon>Bacteria</taxon>
        <taxon>Pseudomonadati</taxon>
        <taxon>Pseudomonadota</taxon>
        <taxon>Gammaproteobacteria</taxon>
        <taxon>Vibrionales</taxon>
        <taxon>Vibrionaceae</taxon>
        <taxon>Vibrio</taxon>
    </lineage>
</organism>
<evidence type="ECO:0000313" key="1">
    <source>
        <dbReference type="EMBL" id="ASU22297.1"/>
    </source>
</evidence>
<proteinExistence type="predicted"/>
<gene>
    <name evidence="1" type="ORF">CCZ37_06710</name>
</gene>
<dbReference type="RefSeq" id="WP_013856799.1">
    <property type="nucleotide sequence ID" value="NZ_CAWNHI010000001.1"/>
</dbReference>
<dbReference type="KEGG" id="vqi:CCZ37_06710"/>
<reference evidence="1 2" key="1">
    <citation type="submission" date="2017-08" db="EMBL/GenBank/DDBJ databases">
        <title>The Vibrio qinghaiensis sp.-Q67 is a luminous bacteria isolated firstly from Qinghai lake, Qinghai province, China, which has been proved to be very sensitive to detect environmental and food pollutants. Therefore, complete genome analysis of V. qinghaiensis sp.-Q67 highlights the potential application of this strain on detection of hazards in the contaminated environments.</title>
        <authorList>
            <person name="Gong L."/>
        </authorList>
    </citation>
    <scope>NUCLEOTIDE SEQUENCE [LARGE SCALE GENOMIC DNA]</scope>
    <source>
        <strain evidence="1 2">Q67</strain>
    </source>
</reference>
<keyword evidence="2" id="KW-1185">Reference proteome</keyword>
<accession>A0A223MY63</accession>